<evidence type="ECO:0000256" key="1">
    <source>
        <dbReference type="ARBA" id="ARBA00004141"/>
    </source>
</evidence>
<dbReference type="InterPro" id="IPR018499">
    <property type="entry name" value="Tetraspanin/Peripherin"/>
</dbReference>
<evidence type="ECO:0000313" key="9">
    <source>
        <dbReference type="EMBL" id="GJJ77896.1"/>
    </source>
</evidence>
<comment type="subcellular location">
    <subcellularLocation>
        <location evidence="1">Membrane</location>
        <topology evidence="1">Multi-pass membrane protein</topology>
    </subcellularLocation>
</comment>
<keyword evidence="10" id="KW-1185">Reference proteome</keyword>
<feature type="region of interest" description="Disordered" evidence="6">
    <location>
        <begin position="599"/>
        <end position="634"/>
    </location>
</feature>
<gene>
    <name evidence="9" type="ORF">EMPS_10255</name>
</gene>
<accession>A0A9P3HJR1</accession>
<name>A0A9P3HJR1_9FUNG</name>
<keyword evidence="3 7" id="KW-1133">Transmembrane helix</keyword>
<feature type="transmembrane region" description="Helical" evidence="7">
    <location>
        <begin position="37"/>
        <end position="60"/>
    </location>
</feature>
<evidence type="ECO:0000256" key="3">
    <source>
        <dbReference type="ARBA" id="ARBA00022989"/>
    </source>
</evidence>
<evidence type="ECO:0000256" key="2">
    <source>
        <dbReference type="ARBA" id="ARBA00022692"/>
    </source>
</evidence>
<proteinExistence type="predicted"/>
<sequence length="751" mass="83818">MPPLQEIPASVLLIRILQAQNQQAGVMQHGITLIPTLSVGVDIMGIGVVLVSIMGLIGVAKGCSRLMHWYFGLVLCFIGVQVGYAVVGFMSGSSWIQEALERSWDKAYENDRSLIRDLQIEFNCQGFFTQDDRAVFSPSGPIEYIPACGEILQARFGQRLQRLGTLILCIRLIQLTGVFLLSILFKHLAVMDQDDEEDKVDEESPYFKSEKQIEDECSRVPLLSGDDEDLPHYTAEDIYGEEYADSDSSETDDDEDEERRLCADRFSECEYPYHDLASTCPRYVEEDDSETRVYVAPLCFCLESATLIPTAGYGLVYECHYTDTTVWNYYPVDSQKLAGTFWSNVASPTSSCATQERPHTGHEESGLSIFPAAALPQSSSTTATNEQLTPTTRPRICGFHFHAQDWASFAERFRQASFKSSQKNLASNVYYSQHYQALARDFPEEHYAIVLMARAASCPTQLASVAHWLGWEAALDYPKLFGEPPNCYCNRPMTLCWLCPDQRPPGYFCHQRQKANIGGCSRFVEQKPRSLRQPLQPCHPLFGVLQNPKTLEGRAAAHHSRTSSSGLPVAQSAIKVWNCITTGVTDKLVDGVDEGKVISRETQKQSQPMDPSAEWLSGQGTTERAAEPDASGSDDLQQKLALGKETLAKQAQRRAIQSAIRKKVIEDYHKSKNALELWAGSVERLKAKVQALEQLGYNNPELKCVACHEGPIDYAMLPCFHMAMCSTCICELKSCVLCKATIKGVQRVYWG</sequence>
<evidence type="ECO:0000256" key="7">
    <source>
        <dbReference type="SAM" id="Phobius"/>
    </source>
</evidence>
<evidence type="ECO:0000313" key="10">
    <source>
        <dbReference type="Proteomes" id="UP000827284"/>
    </source>
</evidence>
<dbReference type="EMBL" id="BQFW01000014">
    <property type="protein sequence ID" value="GJJ77896.1"/>
    <property type="molecule type" value="Genomic_DNA"/>
</dbReference>
<feature type="domain" description="RING-type" evidence="8">
    <location>
        <begin position="704"/>
        <end position="739"/>
    </location>
</feature>
<evidence type="ECO:0000256" key="5">
    <source>
        <dbReference type="PROSITE-ProRule" id="PRU00175"/>
    </source>
</evidence>
<evidence type="ECO:0000256" key="4">
    <source>
        <dbReference type="ARBA" id="ARBA00023136"/>
    </source>
</evidence>
<dbReference type="PROSITE" id="PS50089">
    <property type="entry name" value="ZF_RING_2"/>
    <property type="match status" value="1"/>
</dbReference>
<evidence type="ECO:0000256" key="6">
    <source>
        <dbReference type="SAM" id="MobiDB-lite"/>
    </source>
</evidence>
<reference evidence="9" key="1">
    <citation type="submission" date="2021-11" db="EMBL/GenBank/DDBJ databases">
        <authorList>
            <person name="Herlambang A."/>
            <person name="Guo Y."/>
            <person name="Takashima Y."/>
            <person name="Nishizawa T."/>
        </authorList>
    </citation>
    <scope>NUCLEOTIDE SEQUENCE</scope>
    <source>
        <strain evidence="9">E1425</strain>
    </source>
</reference>
<dbReference type="InterPro" id="IPR013083">
    <property type="entry name" value="Znf_RING/FYVE/PHD"/>
</dbReference>
<dbReference type="Gene3D" id="3.30.40.10">
    <property type="entry name" value="Zinc/RING finger domain, C3HC4 (zinc finger)"/>
    <property type="match status" value="1"/>
</dbReference>
<comment type="caution">
    <text evidence="9">The sequence shown here is derived from an EMBL/GenBank/DDBJ whole genome shotgun (WGS) entry which is preliminary data.</text>
</comment>
<dbReference type="Pfam" id="PF13920">
    <property type="entry name" value="zf-C3HC4_3"/>
    <property type="match status" value="1"/>
</dbReference>
<dbReference type="AlphaFoldDB" id="A0A9P3HJR1"/>
<evidence type="ECO:0000259" key="8">
    <source>
        <dbReference type="PROSITE" id="PS50089"/>
    </source>
</evidence>
<dbReference type="OrthoDB" id="2422716at2759"/>
<organism evidence="9 10">
    <name type="scientific">Entomortierella parvispora</name>
    <dbReference type="NCBI Taxonomy" id="205924"/>
    <lineage>
        <taxon>Eukaryota</taxon>
        <taxon>Fungi</taxon>
        <taxon>Fungi incertae sedis</taxon>
        <taxon>Mucoromycota</taxon>
        <taxon>Mortierellomycotina</taxon>
        <taxon>Mortierellomycetes</taxon>
        <taxon>Mortierellales</taxon>
        <taxon>Mortierellaceae</taxon>
        <taxon>Entomortierella</taxon>
    </lineage>
</organism>
<dbReference type="GO" id="GO:0008270">
    <property type="term" value="F:zinc ion binding"/>
    <property type="evidence" value="ECO:0007669"/>
    <property type="project" value="UniProtKB-KW"/>
</dbReference>
<dbReference type="Pfam" id="PF00335">
    <property type="entry name" value="Tetraspanin"/>
    <property type="match status" value="1"/>
</dbReference>
<dbReference type="GO" id="GO:0016020">
    <property type="term" value="C:membrane"/>
    <property type="evidence" value="ECO:0007669"/>
    <property type="project" value="UniProtKB-SubCell"/>
</dbReference>
<protein>
    <recommendedName>
        <fullName evidence="8">RING-type domain-containing protein</fullName>
    </recommendedName>
</protein>
<reference evidence="9" key="2">
    <citation type="journal article" date="2022" name="Microbiol. Resour. Announc.">
        <title>Whole-Genome Sequence of Entomortierella parvispora E1425, a Mucoromycotan Fungus Associated with Burkholderiaceae-Related Endosymbiotic Bacteria.</title>
        <authorList>
            <person name="Herlambang A."/>
            <person name="Guo Y."/>
            <person name="Takashima Y."/>
            <person name="Narisawa K."/>
            <person name="Ohta H."/>
            <person name="Nishizawa T."/>
        </authorList>
    </citation>
    <scope>NUCLEOTIDE SEQUENCE</scope>
    <source>
        <strain evidence="9">E1425</strain>
    </source>
</reference>
<keyword evidence="5" id="KW-0863">Zinc-finger</keyword>
<keyword evidence="4 7" id="KW-0472">Membrane</keyword>
<keyword evidence="5" id="KW-0479">Metal-binding</keyword>
<keyword evidence="2 7" id="KW-0812">Transmembrane</keyword>
<feature type="transmembrane region" description="Helical" evidence="7">
    <location>
        <begin position="66"/>
        <end position="87"/>
    </location>
</feature>
<dbReference type="Proteomes" id="UP000827284">
    <property type="component" value="Unassembled WGS sequence"/>
</dbReference>
<keyword evidence="5" id="KW-0862">Zinc</keyword>
<dbReference type="InterPro" id="IPR001841">
    <property type="entry name" value="Znf_RING"/>
</dbReference>